<keyword evidence="3" id="KW-1003">Cell membrane</keyword>
<feature type="transmembrane region" description="Helical" evidence="7">
    <location>
        <begin position="21"/>
        <end position="46"/>
    </location>
</feature>
<feature type="transmembrane region" description="Helical" evidence="7">
    <location>
        <begin position="133"/>
        <end position="155"/>
    </location>
</feature>
<sequence>MKLDAPMAPATTPDVSAGDRLACAGLGVLLANVILIGIDVIARWLFNIPQSWVADVAQLSYPIAIACCFPAALESGHMIAVRFLGEAIGQRTARALDTVGQMSLVPLLLVFAWKMAERAISDWSTGFKTPTLAWPVAPTWVAVTLLLLLSAWIQLRICLRALHRAS</sequence>
<comment type="subcellular location">
    <subcellularLocation>
        <location evidence="7">Cell inner membrane</location>
        <topology evidence="7">Multi-pass membrane protein</topology>
    </subcellularLocation>
    <subcellularLocation>
        <location evidence="1">Cell membrane</location>
        <topology evidence="1">Multi-pass membrane protein</topology>
    </subcellularLocation>
</comment>
<organism evidence="9 10">
    <name type="scientific">Hydrogenophaga electricum</name>
    <dbReference type="NCBI Taxonomy" id="1230953"/>
    <lineage>
        <taxon>Bacteria</taxon>
        <taxon>Pseudomonadati</taxon>
        <taxon>Pseudomonadota</taxon>
        <taxon>Betaproteobacteria</taxon>
        <taxon>Burkholderiales</taxon>
        <taxon>Comamonadaceae</taxon>
        <taxon>Hydrogenophaga</taxon>
    </lineage>
</organism>
<dbReference type="Pfam" id="PF04290">
    <property type="entry name" value="DctQ"/>
    <property type="match status" value="1"/>
</dbReference>
<keyword evidence="2 7" id="KW-0813">Transport</keyword>
<comment type="subunit">
    <text evidence="7">The complex comprises the extracytoplasmic solute receptor protein and the two transmembrane proteins.</text>
</comment>
<feature type="transmembrane region" description="Helical" evidence="7">
    <location>
        <begin position="94"/>
        <end position="113"/>
    </location>
</feature>
<comment type="function">
    <text evidence="7">Part of the tripartite ATP-independent periplasmic (TRAP) transport system.</text>
</comment>
<evidence type="ECO:0000256" key="1">
    <source>
        <dbReference type="ARBA" id="ARBA00004651"/>
    </source>
</evidence>
<name>A0ABQ6C730_9BURK</name>
<keyword evidence="5 7" id="KW-1133">Transmembrane helix</keyword>
<keyword evidence="7" id="KW-0997">Cell inner membrane</keyword>
<proteinExistence type="inferred from homology"/>
<evidence type="ECO:0000256" key="5">
    <source>
        <dbReference type="ARBA" id="ARBA00022989"/>
    </source>
</evidence>
<feature type="domain" description="Tripartite ATP-independent periplasmic transporters DctQ component" evidence="8">
    <location>
        <begin position="33"/>
        <end position="162"/>
    </location>
</feature>
<dbReference type="Proteomes" id="UP001156903">
    <property type="component" value="Unassembled WGS sequence"/>
</dbReference>
<evidence type="ECO:0000256" key="2">
    <source>
        <dbReference type="ARBA" id="ARBA00022448"/>
    </source>
</evidence>
<evidence type="ECO:0000259" key="8">
    <source>
        <dbReference type="Pfam" id="PF04290"/>
    </source>
</evidence>
<keyword evidence="10" id="KW-1185">Reference proteome</keyword>
<evidence type="ECO:0000256" key="7">
    <source>
        <dbReference type="RuleBase" id="RU369079"/>
    </source>
</evidence>
<reference evidence="10" key="1">
    <citation type="journal article" date="2019" name="Int. J. Syst. Evol. Microbiol.">
        <title>The Global Catalogue of Microorganisms (GCM) 10K type strain sequencing project: providing services to taxonomists for standard genome sequencing and annotation.</title>
        <authorList>
            <consortium name="The Broad Institute Genomics Platform"/>
            <consortium name="The Broad Institute Genome Sequencing Center for Infectious Disease"/>
            <person name="Wu L."/>
            <person name="Ma J."/>
        </authorList>
    </citation>
    <scope>NUCLEOTIDE SEQUENCE [LARGE SCALE GENOMIC DNA]</scope>
    <source>
        <strain evidence="10">NBRC 109341</strain>
    </source>
</reference>
<comment type="caution">
    <text evidence="7">Lacks conserved residue(s) required for the propagation of feature annotation.</text>
</comment>
<protein>
    <recommendedName>
        <fullName evidence="7">TRAP transporter small permease protein</fullName>
    </recommendedName>
</protein>
<accession>A0ABQ6C730</accession>
<dbReference type="RefSeq" id="WP_284308922.1">
    <property type="nucleotide sequence ID" value="NZ_BSPB01000045.1"/>
</dbReference>
<evidence type="ECO:0000313" key="9">
    <source>
        <dbReference type="EMBL" id="GLS16127.1"/>
    </source>
</evidence>
<evidence type="ECO:0000313" key="10">
    <source>
        <dbReference type="Proteomes" id="UP001156903"/>
    </source>
</evidence>
<comment type="caution">
    <text evidence="9">The sequence shown here is derived from an EMBL/GenBank/DDBJ whole genome shotgun (WGS) entry which is preliminary data.</text>
</comment>
<dbReference type="InterPro" id="IPR055348">
    <property type="entry name" value="DctQ"/>
</dbReference>
<evidence type="ECO:0000256" key="4">
    <source>
        <dbReference type="ARBA" id="ARBA00022692"/>
    </source>
</evidence>
<keyword evidence="6 7" id="KW-0472">Membrane</keyword>
<evidence type="ECO:0000256" key="3">
    <source>
        <dbReference type="ARBA" id="ARBA00022475"/>
    </source>
</evidence>
<dbReference type="EMBL" id="BSPB01000045">
    <property type="protein sequence ID" value="GLS16127.1"/>
    <property type="molecule type" value="Genomic_DNA"/>
</dbReference>
<comment type="similarity">
    <text evidence="7">Belongs to the TRAP transporter small permease family.</text>
</comment>
<keyword evidence="4 7" id="KW-0812">Transmembrane</keyword>
<evidence type="ECO:0000256" key="6">
    <source>
        <dbReference type="ARBA" id="ARBA00023136"/>
    </source>
</evidence>
<gene>
    <name evidence="9" type="ORF">GCM10007935_35670</name>
</gene>